<feature type="non-terminal residue" evidence="5">
    <location>
        <position position="183"/>
    </location>
</feature>
<dbReference type="InterPro" id="IPR029479">
    <property type="entry name" value="Nitroreductase"/>
</dbReference>
<feature type="domain" description="Nitroreductase" evidence="4">
    <location>
        <begin position="10"/>
        <end position="175"/>
    </location>
</feature>
<evidence type="ECO:0000256" key="2">
    <source>
        <dbReference type="ARBA" id="ARBA00022643"/>
    </source>
</evidence>
<dbReference type="CDD" id="cd02062">
    <property type="entry name" value="Nitro_FMN_reductase"/>
    <property type="match status" value="1"/>
</dbReference>
<dbReference type="PANTHER" id="PTHR23026:SF90">
    <property type="entry name" value="IODOTYROSINE DEIODINASE 1"/>
    <property type="match status" value="1"/>
</dbReference>
<gene>
    <name evidence="5" type="ORF">S01H1_19920</name>
</gene>
<dbReference type="GO" id="GO:0016491">
    <property type="term" value="F:oxidoreductase activity"/>
    <property type="evidence" value="ECO:0007669"/>
    <property type="project" value="UniProtKB-KW"/>
</dbReference>
<dbReference type="InterPro" id="IPR000415">
    <property type="entry name" value="Nitroreductase-like"/>
</dbReference>
<dbReference type="PANTHER" id="PTHR23026">
    <property type="entry name" value="NADPH NITROREDUCTASE"/>
    <property type="match status" value="1"/>
</dbReference>
<keyword evidence="2" id="KW-0288">FMN</keyword>
<name>X0TWQ2_9ZZZZ</name>
<comment type="caution">
    <text evidence="5">The sequence shown here is derived from an EMBL/GenBank/DDBJ whole genome shotgun (WGS) entry which is preliminary data.</text>
</comment>
<dbReference type="EMBL" id="BARS01010825">
    <property type="protein sequence ID" value="GAF97709.1"/>
    <property type="molecule type" value="Genomic_DNA"/>
</dbReference>
<evidence type="ECO:0000313" key="5">
    <source>
        <dbReference type="EMBL" id="GAF97709.1"/>
    </source>
</evidence>
<dbReference type="SUPFAM" id="SSF55469">
    <property type="entry name" value="FMN-dependent nitroreductase-like"/>
    <property type="match status" value="1"/>
</dbReference>
<proteinExistence type="predicted"/>
<keyword evidence="1" id="KW-0285">Flavoprotein</keyword>
<dbReference type="AlphaFoldDB" id="X0TWQ2"/>
<reference evidence="5" key="1">
    <citation type="journal article" date="2014" name="Front. Microbiol.">
        <title>High frequency of phylogenetically diverse reductive dehalogenase-homologous genes in deep subseafloor sedimentary metagenomes.</title>
        <authorList>
            <person name="Kawai M."/>
            <person name="Futagami T."/>
            <person name="Toyoda A."/>
            <person name="Takaki Y."/>
            <person name="Nishi S."/>
            <person name="Hori S."/>
            <person name="Arai W."/>
            <person name="Tsubouchi T."/>
            <person name="Morono Y."/>
            <person name="Uchiyama I."/>
            <person name="Ito T."/>
            <person name="Fujiyama A."/>
            <person name="Inagaki F."/>
            <person name="Takami H."/>
        </authorList>
    </citation>
    <scope>NUCLEOTIDE SEQUENCE</scope>
    <source>
        <strain evidence="5">Expedition CK06-06</strain>
    </source>
</reference>
<evidence type="ECO:0000259" key="4">
    <source>
        <dbReference type="Pfam" id="PF00881"/>
    </source>
</evidence>
<dbReference type="Pfam" id="PF00881">
    <property type="entry name" value="Nitroreductase"/>
    <property type="match status" value="1"/>
</dbReference>
<protein>
    <recommendedName>
        <fullName evidence="4">Nitroreductase domain-containing protein</fullName>
    </recommendedName>
</protein>
<organism evidence="5">
    <name type="scientific">marine sediment metagenome</name>
    <dbReference type="NCBI Taxonomy" id="412755"/>
    <lineage>
        <taxon>unclassified sequences</taxon>
        <taxon>metagenomes</taxon>
        <taxon>ecological metagenomes</taxon>
    </lineage>
</organism>
<keyword evidence="3" id="KW-0560">Oxidoreductase</keyword>
<accession>X0TWQ2</accession>
<sequence length="183" mass="19956">MDIFEAINTQRAMRRLKPDPVPDELIWKLLDAAVKAPSGANRQPWNFIVIRDPQTKAKIAEWYLDGWNTAYGPFKQVAMASPEMAKTYASADHLANHLAEVPVLIMVTLDPARVAPVTPPGANVFPAVQNLMLAARALGLGTTLTTVYRTHEAEVKQLLGIPDSVETMALIPLGYPAGKFGPT</sequence>
<dbReference type="Gene3D" id="3.40.109.10">
    <property type="entry name" value="NADH Oxidase"/>
    <property type="match status" value="1"/>
</dbReference>
<evidence type="ECO:0000256" key="3">
    <source>
        <dbReference type="ARBA" id="ARBA00023002"/>
    </source>
</evidence>
<evidence type="ECO:0000256" key="1">
    <source>
        <dbReference type="ARBA" id="ARBA00022630"/>
    </source>
</evidence>
<dbReference type="InterPro" id="IPR050627">
    <property type="entry name" value="Nitroreductase/BluB"/>
</dbReference>